<dbReference type="InterPro" id="IPR013767">
    <property type="entry name" value="PAS_fold"/>
</dbReference>
<dbReference type="GO" id="GO:0005524">
    <property type="term" value="F:ATP binding"/>
    <property type="evidence" value="ECO:0007669"/>
    <property type="project" value="UniProtKB-KW"/>
</dbReference>
<evidence type="ECO:0000256" key="3">
    <source>
        <dbReference type="ARBA" id="ARBA00022553"/>
    </source>
</evidence>
<dbReference type="Pfam" id="PF13188">
    <property type="entry name" value="PAS_8"/>
    <property type="match status" value="1"/>
</dbReference>
<keyword evidence="4" id="KW-0808">Transferase</keyword>
<dbReference type="SMART" id="SM00091">
    <property type="entry name" value="PAS"/>
    <property type="match status" value="4"/>
</dbReference>
<keyword evidence="6" id="KW-0418">Kinase</keyword>
<feature type="domain" description="PAC" evidence="14">
    <location>
        <begin position="225"/>
        <end position="278"/>
    </location>
</feature>
<feature type="domain" description="Response regulatory" evidence="12">
    <location>
        <begin position="798"/>
        <end position="918"/>
    </location>
</feature>
<dbReference type="Proteomes" id="UP000295008">
    <property type="component" value="Unassembled WGS sequence"/>
</dbReference>
<dbReference type="SUPFAM" id="SSF52172">
    <property type="entry name" value="CheY-like"/>
    <property type="match status" value="1"/>
</dbReference>
<dbReference type="Pfam" id="PF13426">
    <property type="entry name" value="PAS_9"/>
    <property type="match status" value="1"/>
</dbReference>
<dbReference type="InterPro" id="IPR013656">
    <property type="entry name" value="PAS_4"/>
</dbReference>
<gene>
    <name evidence="15" type="ORF">EDC14_102511</name>
</gene>
<protein>
    <recommendedName>
        <fullName evidence="2">histidine kinase</fullName>
        <ecNumber evidence="2">2.7.13.3</ecNumber>
    </recommendedName>
</protein>
<dbReference type="Gene3D" id="3.30.565.10">
    <property type="entry name" value="Histidine kinase-like ATPase, C-terminal domain"/>
    <property type="match status" value="1"/>
</dbReference>
<evidence type="ECO:0000256" key="2">
    <source>
        <dbReference type="ARBA" id="ARBA00012438"/>
    </source>
</evidence>
<dbReference type="GO" id="GO:0006355">
    <property type="term" value="P:regulation of DNA-templated transcription"/>
    <property type="evidence" value="ECO:0007669"/>
    <property type="project" value="InterPro"/>
</dbReference>
<feature type="domain" description="PAC" evidence="14">
    <location>
        <begin position="494"/>
        <end position="547"/>
    </location>
</feature>
<dbReference type="GO" id="GO:0000155">
    <property type="term" value="F:phosphorelay sensor kinase activity"/>
    <property type="evidence" value="ECO:0007669"/>
    <property type="project" value="InterPro"/>
</dbReference>
<evidence type="ECO:0000256" key="7">
    <source>
        <dbReference type="ARBA" id="ARBA00022840"/>
    </source>
</evidence>
<dbReference type="PROSITE" id="PS50110">
    <property type="entry name" value="RESPONSE_REGULATORY"/>
    <property type="match status" value="1"/>
</dbReference>
<evidence type="ECO:0000313" key="15">
    <source>
        <dbReference type="EMBL" id="TCL62392.1"/>
    </source>
</evidence>
<dbReference type="Pfam" id="PF00989">
    <property type="entry name" value="PAS"/>
    <property type="match status" value="1"/>
</dbReference>
<evidence type="ECO:0000259" key="13">
    <source>
        <dbReference type="PROSITE" id="PS50112"/>
    </source>
</evidence>
<dbReference type="Pfam" id="PF00072">
    <property type="entry name" value="Response_reg"/>
    <property type="match status" value="1"/>
</dbReference>
<organism evidence="15 16">
    <name type="scientific">Hydrogenispora ethanolica</name>
    <dbReference type="NCBI Taxonomy" id="1082276"/>
    <lineage>
        <taxon>Bacteria</taxon>
        <taxon>Bacillati</taxon>
        <taxon>Bacillota</taxon>
        <taxon>Hydrogenispora</taxon>
    </lineage>
</organism>
<dbReference type="PROSITE" id="PS50112">
    <property type="entry name" value="PAS"/>
    <property type="match status" value="2"/>
</dbReference>
<evidence type="ECO:0000259" key="11">
    <source>
        <dbReference type="PROSITE" id="PS50109"/>
    </source>
</evidence>
<evidence type="ECO:0000256" key="1">
    <source>
        <dbReference type="ARBA" id="ARBA00000085"/>
    </source>
</evidence>
<dbReference type="Gene3D" id="3.30.450.20">
    <property type="entry name" value="PAS domain"/>
    <property type="match status" value="4"/>
</dbReference>
<evidence type="ECO:0000259" key="12">
    <source>
        <dbReference type="PROSITE" id="PS50110"/>
    </source>
</evidence>
<dbReference type="EC" id="2.7.13.3" evidence="2"/>
<accession>A0A4R1RAG4</accession>
<evidence type="ECO:0000256" key="9">
    <source>
        <dbReference type="PROSITE-ProRule" id="PRU00169"/>
    </source>
</evidence>
<dbReference type="CDD" id="cd00082">
    <property type="entry name" value="HisKA"/>
    <property type="match status" value="1"/>
</dbReference>
<dbReference type="InterPro" id="IPR036097">
    <property type="entry name" value="HisK_dim/P_sf"/>
</dbReference>
<keyword evidence="5" id="KW-0547">Nucleotide-binding</keyword>
<dbReference type="PANTHER" id="PTHR43065:SF42">
    <property type="entry name" value="TWO-COMPONENT SENSOR PPRA"/>
    <property type="match status" value="1"/>
</dbReference>
<dbReference type="SMART" id="SM00387">
    <property type="entry name" value="HATPase_c"/>
    <property type="match status" value="1"/>
</dbReference>
<comment type="catalytic activity">
    <reaction evidence="1">
        <text>ATP + protein L-histidine = ADP + protein N-phospho-L-histidine.</text>
        <dbReference type="EC" id="2.7.13.3"/>
    </reaction>
</comment>
<dbReference type="InterPro" id="IPR001610">
    <property type="entry name" value="PAC"/>
</dbReference>
<keyword evidence="10" id="KW-0175">Coiled coil</keyword>
<dbReference type="InterPro" id="IPR036890">
    <property type="entry name" value="HATPase_C_sf"/>
</dbReference>
<sequence>MMPTGSKSGMSVAEENALFYSIFCHSSDGMAFIGPDLKIRYANDQFAQQLRISSEALLGYSEQPLPGWSPQMSAMYEEVRNTGKPFRGESVPFQFEKQPERGITYWDFTLAPVNGKNGTFLGWVLIHRETTEKIMLEKEKAILIDKLQQERDQLEAVIESMQEGVILSDPKGSIVKSNSAARQMLGSDDSKDGPNHLTQFLFDSQLHVFDGAFRSFEEKPFSRVFLGETVLRQTSTGNIRYISYNKTLVMNSDGTPTLTVLMCRDITYREQLIRRLEQEQARLQAILEQMPSGVIIVEAPSGKVISANKRYGEILCLSFFPLELSELYHAIKCFRGDGRPFSQEERPLFRSLQYGEIVSNEEIIVQRADGSFGVILESSAPVLDREDKIVAAVLVLTEITNLKEAMTKAALANQLQQIIEFLPDGTFVVDKDRKVIAWNRANELLTGAFKAEILGQEAYANTTVCPEQLRMIDIVLDGASENIEAEFDKNGDVLARQVLLPSLNQRSNVYLELKATPLRNEYGDTLGVIETIRDITRQKELEAETIRMQKIESVGILAGGIAHDFNNYLAAILSNIQLAGLRFENGRDIRPLLATVEGLVSKATGLTKQLLAFSKGGIPIKKITSLKELVLDTVEFVLRGSRVSCYCVIPEELRQAEVDPGQITQVLTNLLINASQAMPEGGNITVRCENTPWDSMDSLPIKPGEYVKVSVIDQGPGIPQENLAKIFDPYFTTKKQGNGLGLAVCYSIINNHGGYIGVESKAGSGSTFYFYLPAISELDAATEAVRDEDLDEAEEHGKILIMDDEKNITIPVSQILQRVGYEVDLASDGAEAITKYIKAQTEGEPYDAVILDLTVPGGMNGKRTIEQLLKISPNVRAIVCSGYSEDPVLAHYKDFNFRDVVLKPYKVEELRRVLYRVLHE</sequence>
<dbReference type="SUPFAM" id="SSF47384">
    <property type="entry name" value="Homodimeric domain of signal transducing histidine kinase"/>
    <property type="match status" value="1"/>
</dbReference>
<feature type="modified residue" description="4-aspartylphosphate" evidence="9">
    <location>
        <position position="852"/>
    </location>
</feature>
<dbReference type="InterPro" id="IPR035965">
    <property type="entry name" value="PAS-like_dom_sf"/>
</dbReference>
<dbReference type="InterPro" id="IPR000700">
    <property type="entry name" value="PAS-assoc_C"/>
</dbReference>
<dbReference type="Gene3D" id="1.10.287.130">
    <property type="match status" value="1"/>
</dbReference>
<dbReference type="SMART" id="SM00448">
    <property type="entry name" value="REC"/>
    <property type="match status" value="1"/>
</dbReference>
<dbReference type="Gene3D" id="3.40.50.2300">
    <property type="match status" value="1"/>
</dbReference>
<keyword evidence="8" id="KW-0902">Two-component regulatory system</keyword>
<dbReference type="InterPro" id="IPR011006">
    <property type="entry name" value="CheY-like_superfamily"/>
</dbReference>
<evidence type="ECO:0000256" key="8">
    <source>
        <dbReference type="ARBA" id="ARBA00023012"/>
    </source>
</evidence>
<keyword evidence="16" id="KW-1185">Reference proteome</keyword>
<keyword evidence="3 9" id="KW-0597">Phosphoprotein</keyword>
<dbReference type="AlphaFoldDB" id="A0A4R1RAG4"/>
<feature type="domain" description="Histidine kinase" evidence="11">
    <location>
        <begin position="560"/>
        <end position="776"/>
    </location>
</feature>
<dbReference type="Pfam" id="PF08448">
    <property type="entry name" value="PAS_4"/>
    <property type="match status" value="1"/>
</dbReference>
<dbReference type="InterPro" id="IPR003661">
    <property type="entry name" value="HisK_dim/P_dom"/>
</dbReference>
<evidence type="ECO:0000256" key="10">
    <source>
        <dbReference type="SAM" id="Coils"/>
    </source>
</evidence>
<feature type="coiled-coil region" evidence="10">
    <location>
        <begin position="133"/>
        <end position="164"/>
    </location>
</feature>
<dbReference type="PROSITE" id="PS50109">
    <property type="entry name" value="HIS_KIN"/>
    <property type="match status" value="1"/>
</dbReference>
<dbReference type="InterPro" id="IPR000014">
    <property type="entry name" value="PAS"/>
</dbReference>
<dbReference type="SMART" id="SM00086">
    <property type="entry name" value="PAC"/>
    <property type="match status" value="4"/>
</dbReference>
<dbReference type="InterPro" id="IPR001789">
    <property type="entry name" value="Sig_transdc_resp-reg_receiver"/>
</dbReference>
<dbReference type="PRINTS" id="PR00344">
    <property type="entry name" value="BCTRLSENSOR"/>
</dbReference>
<comment type="caution">
    <text evidence="15">The sequence shown here is derived from an EMBL/GenBank/DDBJ whole genome shotgun (WGS) entry which is preliminary data.</text>
</comment>
<reference evidence="15 16" key="1">
    <citation type="submission" date="2019-03" db="EMBL/GenBank/DDBJ databases">
        <title>Genomic Encyclopedia of Type Strains, Phase IV (KMG-IV): sequencing the most valuable type-strain genomes for metagenomic binning, comparative biology and taxonomic classification.</title>
        <authorList>
            <person name="Goeker M."/>
        </authorList>
    </citation>
    <scope>NUCLEOTIDE SEQUENCE [LARGE SCALE GENOMIC DNA]</scope>
    <source>
        <strain evidence="15 16">LX-B</strain>
    </source>
</reference>
<dbReference type="NCBIfam" id="TIGR00229">
    <property type="entry name" value="sensory_box"/>
    <property type="match status" value="2"/>
</dbReference>
<evidence type="ECO:0000256" key="5">
    <source>
        <dbReference type="ARBA" id="ARBA00022741"/>
    </source>
</evidence>
<dbReference type="PANTHER" id="PTHR43065">
    <property type="entry name" value="SENSOR HISTIDINE KINASE"/>
    <property type="match status" value="1"/>
</dbReference>
<dbReference type="CDD" id="cd00130">
    <property type="entry name" value="PAS"/>
    <property type="match status" value="2"/>
</dbReference>
<dbReference type="InterPro" id="IPR004358">
    <property type="entry name" value="Sig_transdc_His_kin-like_C"/>
</dbReference>
<proteinExistence type="predicted"/>
<dbReference type="SUPFAM" id="SSF55874">
    <property type="entry name" value="ATPase domain of HSP90 chaperone/DNA topoisomerase II/histidine kinase"/>
    <property type="match status" value="1"/>
</dbReference>
<evidence type="ECO:0000313" key="16">
    <source>
        <dbReference type="Proteomes" id="UP000295008"/>
    </source>
</evidence>
<dbReference type="EMBL" id="SLUN01000025">
    <property type="protein sequence ID" value="TCL62392.1"/>
    <property type="molecule type" value="Genomic_DNA"/>
</dbReference>
<dbReference type="Pfam" id="PF02518">
    <property type="entry name" value="HATPase_c"/>
    <property type="match status" value="1"/>
</dbReference>
<feature type="domain" description="PAC" evidence="14">
    <location>
        <begin position="359"/>
        <end position="411"/>
    </location>
</feature>
<keyword evidence="7" id="KW-0067">ATP-binding</keyword>
<evidence type="ECO:0000256" key="4">
    <source>
        <dbReference type="ARBA" id="ARBA00022679"/>
    </source>
</evidence>
<feature type="domain" description="PAS" evidence="13">
    <location>
        <begin position="150"/>
        <end position="186"/>
    </location>
</feature>
<dbReference type="PROSITE" id="PS50113">
    <property type="entry name" value="PAC"/>
    <property type="match status" value="3"/>
</dbReference>
<name>A0A4R1RAG4_HYDET</name>
<dbReference type="OrthoDB" id="9784397at2"/>
<feature type="domain" description="PAS" evidence="13">
    <location>
        <begin position="411"/>
        <end position="483"/>
    </location>
</feature>
<dbReference type="SUPFAM" id="SSF55785">
    <property type="entry name" value="PYP-like sensor domain (PAS domain)"/>
    <property type="match status" value="4"/>
</dbReference>
<dbReference type="InterPro" id="IPR003594">
    <property type="entry name" value="HATPase_dom"/>
</dbReference>
<evidence type="ECO:0000259" key="14">
    <source>
        <dbReference type="PROSITE" id="PS50113"/>
    </source>
</evidence>
<dbReference type="InterPro" id="IPR005467">
    <property type="entry name" value="His_kinase_dom"/>
</dbReference>
<evidence type="ECO:0000256" key="6">
    <source>
        <dbReference type="ARBA" id="ARBA00022777"/>
    </source>
</evidence>